<dbReference type="PANTHER" id="PTHR43695:SF2">
    <property type="entry name" value="PUTATIVE (AFU_ORTHOLOGUE AFUA_2G17250)-RELATED"/>
    <property type="match status" value="1"/>
</dbReference>
<dbReference type="GO" id="GO:0016787">
    <property type="term" value="F:hydrolase activity"/>
    <property type="evidence" value="ECO:0007669"/>
    <property type="project" value="InterPro"/>
</dbReference>
<sequence length="102" mass="11093">DLPEQRNITIEVAKSLGVVYIDLNKARTKYLDAIGQKDSATYNRVSDGHTHLNPTGSRVFGDMVSWLLFTTTALGSDLPKYTVPSSNIVKAIASGTYIYPSG</sequence>
<dbReference type="PANTHER" id="PTHR43695">
    <property type="entry name" value="PUTATIVE (AFU_ORTHOLOGUE AFUA_2G17250)-RELATED"/>
    <property type="match status" value="1"/>
</dbReference>
<dbReference type="EMBL" id="JPOX01000002">
    <property type="protein sequence ID" value="KFX52772.1"/>
    <property type="molecule type" value="Genomic_DNA"/>
</dbReference>
<proteinExistence type="predicted"/>
<organism evidence="1">
    <name type="scientific">Talaromyces marneffei PM1</name>
    <dbReference type="NCBI Taxonomy" id="1077442"/>
    <lineage>
        <taxon>Eukaryota</taxon>
        <taxon>Fungi</taxon>
        <taxon>Dikarya</taxon>
        <taxon>Ascomycota</taxon>
        <taxon>Pezizomycotina</taxon>
        <taxon>Eurotiomycetes</taxon>
        <taxon>Eurotiomycetidae</taxon>
        <taxon>Eurotiales</taxon>
        <taxon>Trichocomaceae</taxon>
        <taxon>Talaromyces</taxon>
        <taxon>Talaromyces sect. Talaromyces</taxon>
    </lineage>
</organism>
<protein>
    <submittedName>
        <fullName evidence="1">Uncharacterized protein</fullName>
    </submittedName>
</protein>
<accession>A0A093VJN8</accession>
<dbReference type="Gene3D" id="3.40.50.1110">
    <property type="entry name" value="SGNH hydrolase"/>
    <property type="match status" value="1"/>
</dbReference>
<dbReference type="SUPFAM" id="SSF52266">
    <property type="entry name" value="SGNH hydrolase"/>
    <property type="match status" value="1"/>
</dbReference>
<dbReference type="InterPro" id="IPR036514">
    <property type="entry name" value="SGNH_hydro_sf"/>
</dbReference>
<dbReference type="AlphaFoldDB" id="A0A093VJN8"/>
<feature type="non-terminal residue" evidence="1">
    <location>
        <position position="1"/>
    </location>
</feature>
<comment type="caution">
    <text evidence="1">The sequence shown here is derived from an EMBL/GenBank/DDBJ whole genome shotgun (WGS) entry which is preliminary data.</text>
</comment>
<gene>
    <name evidence="1" type="ORF">GQ26_0021790</name>
</gene>
<dbReference type="InterPro" id="IPR037459">
    <property type="entry name" value="RhgT-like"/>
</dbReference>
<reference evidence="1" key="1">
    <citation type="journal article" date="2014" name="PLoS Genet.">
        <title>Signature Gene Expression Reveals Novel Clues to the Molecular Mechanisms of Dimorphic Transition in Penicillium marneffei.</title>
        <authorList>
            <person name="Yang E."/>
            <person name="Wang G."/>
            <person name="Cai J."/>
            <person name="Woo P.C."/>
            <person name="Lau S.K."/>
            <person name="Yuen K.-Y."/>
            <person name="Chow W.-N."/>
            <person name="Lin X."/>
        </authorList>
    </citation>
    <scope>NUCLEOTIDE SEQUENCE [LARGE SCALE GENOMIC DNA]</scope>
    <source>
        <strain evidence="1">PM1</strain>
    </source>
</reference>
<dbReference type="HOGENOM" id="CLU_2284274_0_0_1"/>
<evidence type="ECO:0000313" key="1">
    <source>
        <dbReference type="EMBL" id="KFX52772.1"/>
    </source>
</evidence>
<name>A0A093VJN8_TALMA</name>